<evidence type="ECO:0000313" key="5">
    <source>
        <dbReference type="Proteomes" id="UP001152798"/>
    </source>
</evidence>
<dbReference type="Gene3D" id="1.10.12.10">
    <property type="entry name" value="Lyase 2-enoyl-coa Hydratase, Chain A, domain 2"/>
    <property type="match status" value="1"/>
</dbReference>
<dbReference type="SUPFAM" id="SSF52096">
    <property type="entry name" value="ClpP/crotonase"/>
    <property type="match status" value="1"/>
</dbReference>
<proteinExistence type="inferred from homology"/>
<dbReference type="InterPro" id="IPR029045">
    <property type="entry name" value="ClpP/crotonase-like_dom_sf"/>
</dbReference>
<dbReference type="AlphaFoldDB" id="A0A9P0H198"/>
<dbReference type="InterPro" id="IPR014748">
    <property type="entry name" value="Enoyl-CoA_hydra_C"/>
</dbReference>
<evidence type="ECO:0000256" key="3">
    <source>
        <dbReference type="RuleBase" id="RU003707"/>
    </source>
</evidence>
<dbReference type="PROSITE" id="PS00166">
    <property type="entry name" value="ENOYL_COA_HYDRATASE"/>
    <property type="match status" value="1"/>
</dbReference>
<dbReference type="GO" id="GO:0006635">
    <property type="term" value="P:fatty acid beta-oxidation"/>
    <property type="evidence" value="ECO:0007669"/>
    <property type="project" value="TreeGrafter"/>
</dbReference>
<evidence type="ECO:0000313" key="4">
    <source>
        <dbReference type="EMBL" id="CAH1391156.1"/>
    </source>
</evidence>
<evidence type="ECO:0000256" key="2">
    <source>
        <dbReference type="ARBA" id="ARBA00023239"/>
    </source>
</evidence>
<evidence type="ECO:0008006" key="6">
    <source>
        <dbReference type="Google" id="ProtNLM"/>
    </source>
</evidence>
<dbReference type="PANTHER" id="PTHR11941">
    <property type="entry name" value="ENOYL-COA HYDRATASE-RELATED"/>
    <property type="match status" value="1"/>
</dbReference>
<dbReference type="FunFam" id="3.90.226.10:FF:000009">
    <property type="entry name" value="Carnitinyl-CoA dehydratase"/>
    <property type="match status" value="1"/>
</dbReference>
<keyword evidence="5" id="KW-1185">Reference proteome</keyword>
<dbReference type="FunFam" id="1.10.12.10:FF:000001">
    <property type="entry name" value="Probable enoyl-CoA hydratase, mitochondrial"/>
    <property type="match status" value="1"/>
</dbReference>
<comment type="similarity">
    <text evidence="1 3">Belongs to the enoyl-CoA hydratase/isomerase family.</text>
</comment>
<dbReference type="GO" id="GO:0005739">
    <property type="term" value="C:mitochondrion"/>
    <property type="evidence" value="ECO:0007669"/>
    <property type="project" value="TreeGrafter"/>
</dbReference>
<accession>A0A9P0H198</accession>
<name>A0A9P0H198_NEZVI</name>
<protein>
    <recommendedName>
        <fullName evidence="6">Methylglutaconyl-CoA hydratase</fullName>
    </recommendedName>
</protein>
<dbReference type="InterPro" id="IPR001753">
    <property type="entry name" value="Enoyl-CoA_hydra/iso"/>
</dbReference>
<dbReference type="Gene3D" id="3.90.226.10">
    <property type="entry name" value="2-enoyl-CoA Hydratase, Chain A, domain 1"/>
    <property type="match status" value="1"/>
</dbReference>
<organism evidence="4 5">
    <name type="scientific">Nezara viridula</name>
    <name type="common">Southern green stink bug</name>
    <name type="synonym">Cimex viridulus</name>
    <dbReference type="NCBI Taxonomy" id="85310"/>
    <lineage>
        <taxon>Eukaryota</taxon>
        <taxon>Metazoa</taxon>
        <taxon>Ecdysozoa</taxon>
        <taxon>Arthropoda</taxon>
        <taxon>Hexapoda</taxon>
        <taxon>Insecta</taxon>
        <taxon>Pterygota</taxon>
        <taxon>Neoptera</taxon>
        <taxon>Paraneoptera</taxon>
        <taxon>Hemiptera</taxon>
        <taxon>Heteroptera</taxon>
        <taxon>Panheteroptera</taxon>
        <taxon>Pentatomomorpha</taxon>
        <taxon>Pentatomoidea</taxon>
        <taxon>Pentatomidae</taxon>
        <taxon>Pentatominae</taxon>
        <taxon>Nezara</taxon>
    </lineage>
</organism>
<dbReference type="EMBL" id="OV725077">
    <property type="protein sequence ID" value="CAH1391156.1"/>
    <property type="molecule type" value="Genomic_DNA"/>
</dbReference>
<dbReference type="Proteomes" id="UP001152798">
    <property type="component" value="Chromosome 1"/>
</dbReference>
<reference evidence="4" key="1">
    <citation type="submission" date="2022-01" db="EMBL/GenBank/DDBJ databases">
        <authorList>
            <person name="King R."/>
        </authorList>
    </citation>
    <scope>NUCLEOTIDE SEQUENCE</scope>
</reference>
<dbReference type="CDD" id="cd06558">
    <property type="entry name" value="crotonase-like"/>
    <property type="match status" value="1"/>
</dbReference>
<dbReference type="OrthoDB" id="410701at2759"/>
<keyword evidence="2" id="KW-0456">Lyase</keyword>
<evidence type="ECO:0000256" key="1">
    <source>
        <dbReference type="ARBA" id="ARBA00005254"/>
    </source>
</evidence>
<sequence length="286" mass="31322">MMFKNLFVPLRLVFSKRLPLKFSSSTISTKTLENEDRGITIVSLDNSKTKNSLNKESVQNLSNAFEEISTDCNTRVVIIRSLIPKVFCAGADLKERLTLSDGEIKLFLNKLNELMFKIEECPVPVISAIDGAALGGGLEMALASDIRIASEDAKIGLVETKLAILPGAGGTQRLTRLVGSSLAKELIFTARILNGKQAKELGIVNHVTKDPETAFEKSLEIAREILPNGPLGVKFAKLAINKGKEVDIYQGCAIERLCYSQVIPTKDRLEGLKAFAEKRKPDYKGV</sequence>
<dbReference type="Pfam" id="PF00378">
    <property type="entry name" value="ECH_1"/>
    <property type="match status" value="1"/>
</dbReference>
<dbReference type="GO" id="GO:0004300">
    <property type="term" value="F:enoyl-CoA hydratase activity"/>
    <property type="evidence" value="ECO:0007669"/>
    <property type="project" value="UniProtKB-ARBA"/>
</dbReference>
<dbReference type="PANTHER" id="PTHR11941:SF171">
    <property type="entry name" value="SD19268P"/>
    <property type="match status" value="1"/>
</dbReference>
<gene>
    <name evidence="4" type="ORF">NEZAVI_LOCUS2229</name>
</gene>
<dbReference type="InterPro" id="IPR018376">
    <property type="entry name" value="Enoyl-CoA_hyd/isom_CS"/>
</dbReference>